<dbReference type="Pfam" id="PF14588">
    <property type="entry name" value="YjgF_endoribonc"/>
    <property type="match status" value="1"/>
</dbReference>
<dbReference type="AlphaFoldDB" id="A0A5B8Z3X5"/>
<organism evidence="2 3">
    <name type="scientific">Cytobacillus dafuensis</name>
    <name type="common">Bacillus dafuensis</name>
    <dbReference type="NCBI Taxonomy" id="1742359"/>
    <lineage>
        <taxon>Bacteria</taxon>
        <taxon>Bacillati</taxon>
        <taxon>Bacillota</taxon>
        <taxon>Bacilli</taxon>
        <taxon>Bacillales</taxon>
        <taxon>Bacillaceae</taxon>
        <taxon>Cytobacillus</taxon>
    </lineage>
</organism>
<evidence type="ECO:0000313" key="2">
    <source>
        <dbReference type="EMBL" id="QED47810.1"/>
    </source>
</evidence>
<dbReference type="PANTHER" id="PTHR43760">
    <property type="entry name" value="ENDORIBONUCLEASE-RELATED"/>
    <property type="match status" value="1"/>
</dbReference>
<dbReference type="KEGG" id="bda:FSZ17_11430"/>
<dbReference type="SUPFAM" id="SSF55298">
    <property type="entry name" value="YjgF-like"/>
    <property type="match status" value="1"/>
</dbReference>
<evidence type="ECO:0000313" key="3">
    <source>
        <dbReference type="Proteomes" id="UP000321555"/>
    </source>
</evidence>
<protein>
    <submittedName>
        <fullName evidence="2">RidA family protein</fullName>
    </submittedName>
</protein>
<dbReference type="Proteomes" id="UP000321555">
    <property type="component" value="Chromosome"/>
</dbReference>
<dbReference type="Gene3D" id="3.30.1330.40">
    <property type="entry name" value="RutC-like"/>
    <property type="match status" value="1"/>
</dbReference>
<accession>A0A5B8Z3X5</accession>
<reference evidence="3" key="1">
    <citation type="submission" date="2019-08" db="EMBL/GenBank/DDBJ databases">
        <authorList>
            <person name="Zheng X."/>
        </authorList>
    </citation>
    <scope>NUCLEOTIDE SEQUENCE [LARGE SCALE GENOMIC DNA]</scope>
    <source>
        <strain evidence="3">FJAT-25496</strain>
    </source>
</reference>
<evidence type="ECO:0000259" key="1">
    <source>
        <dbReference type="Pfam" id="PF14588"/>
    </source>
</evidence>
<feature type="domain" description="Endoribonuclease L-PSP/chorismate mutase-like" evidence="1">
    <location>
        <begin position="3"/>
        <end position="139"/>
    </location>
</feature>
<dbReference type="RefSeq" id="WP_057770448.1">
    <property type="nucleotide sequence ID" value="NZ_CP042593.1"/>
</dbReference>
<dbReference type="STRING" id="1742359.GCA_001439625_00728"/>
<dbReference type="PANTHER" id="PTHR43760:SF1">
    <property type="entry name" value="ENDORIBONUCLEASE L-PSP_CHORISMATE MUTASE-LIKE DOMAIN-CONTAINING PROTEIN"/>
    <property type="match status" value="1"/>
</dbReference>
<proteinExistence type="predicted"/>
<dbReference type="EMBL" id="CP042593">
    <property type="protein sequence ID" value="QED47810.1"/>
    <property type="molecule type" value="Genomic_DNA"/>
</dbReference>
<name>A0A5B8Z3X5_CYTDA</name>
<dbReference type="OrthoDB" id="9806350at2"/>
<dbReference type="InterPro" id="IPR013813">
    <property type="entry name" value="Endoribo_LPSP/chorism_mut-like"/>
</dbReference>
<sequence length="152" mass="16447">MIEQRLIELKLTLPDATPPLFHYAPVTVHNRIAYISGQVPRIDGIVPYTGKVGDEVTIEQAQELAKICVLKGLSCLKEAIGTLDMVEQVLKITGYVQSAAGFTQQSIVMDGASELLTDIFGEKGRHARTAIGVAELPSNTPVEIDFIIGLSE</sequence>
<dbReference type="CDD" id="cd02199">
    <property type="entry name" value="YjgF_YER057c_UK114_like_1"/>
    <property type="match status" value="1"/>
</dbReference>
<keyword evidence="3" id="KW-1185">Reference proteome</keyword>
<dbReference type="InterPro" id="IPR035959">
    <property type="entry name" value="RutC-like_sf"/>
</dbReference>
<gene>
    <name evidence="2" type="ORF">FSZ17_11430</name>
</gene>